<proteinExistence type="predicted"/>
<dbReference type="InterPro" id="IPR016040">
    <property type="entry name" value="NAD(P)-bd_dom"/>
</dbReference>
<feature type="domain" description="NAD(P)-binding" evidence="1">
    <location>
        <begin position="7"/>
        <end position="158"/>
    </location>
</feature>
<dbReference type="EMBL" id="FOQE01000007">
    <property type="protein sequence ID" value="SFH63153.1"/>
    <property type="molecule type" value="Genomic_DNA"/>
</dbReference>
<dbReference type="Proteomes" id="UP000198668">
    <property type="component" value="Unassembled WGS sequence"/>
</dbReference>
<protein>
    <submittedName>
        <fullName evidence="2">NAD(P)H dehydrogenase (Quinone)</fullName>
    </submittedName>
</protein>
<dbReference type="InterPro" id="IPR052718">
    <property type="entry name" value="NmrA-type_oxidoreductase"/>
</dbReference>
<evidence type="ECO:0000313" key="2">
    <source>
        <dbReference type="EMBL" id="SFH63153.1"/>
    </source>
</evidence>
<organism evidence="2 3">
    <name type="scientific">Pisciglobus halotolerans</name>
    <dbReference type="NCBI Taxonomy" id="745365"/>
    <lineage>
        <taxon>Bacteria</taxon>
        <taxon>Bacillati</taxon>
        <taxon>Bacillota</taxon>
        <taxon>Bacilli</taxon>
        <taxon>Lactobacillales</taxon>
        <taxon>Carnobacteriaceae</taxon>
    </lineage>
</organism>
<dbReference type="SUPFAM" id="SSF51735">
    <property type="entry name" value="NAD(P)-binding Rossmann-fold domains"/>
    <property type="match status" value="1"/>
</dbReference>
<accession>A0A1I3BLN3</accession>
<name>A0A1I3BLN3_9LACT</name>
<evidence type="ECO:0000259" key="1">
    <source>
        <dbReference type="Pfam" id="PF13460"/>
    </source>
</evidence>
<evidence type="ECO:0000313" key="3">
    <source>
        <dbReference type="Proteomes" id="UP000198668"/>
    </source>
</evidence>
<dbReference type="Gene3D" id="3.40.50.720">
    <property type="entry name" value="NAD(P)-binding Rossmann-like Domain"/>
    <property type="match status" value="1"/>
</dbReference>
<dbReference type="RefSeq" id="WP_092091672.1">
    <property type="nucleotide sequence ID" value="NZ_FOQE01000007.1"/>
</dbReference>
<gene>
    <name evidence="2" type="ORF">SAMN04489868_10793</name>
</gene>
<dbReference type="Pfam" id="PF13460">
    <property type="entry name" value="NAD_binding_10"/>
    <property type="match status" value="1"/>
</dbReference>
<dbReference type="PANTHER" id="PTHR47129">
    <property type="entry name" value="QUINONE OXIDOREDUCTASE 2"/>
    <property type="match status" value="1"/>
</dbReference>
<dbReference type="AlphaFoldDB" id="A0A1I3BLN3"/>
<dbReference type="OrthoDB" id="152510at2"/>
<reference evidence="2 3" key="1">
    <citation type="submission" date="2016-10" db="EMBL/GenBank/DDBJ databases">
        <authorList>
            <person name="de Groot N.N."/>
        </authorList>
    </citation>
    <scope>NUCLEOTIDE SEQUENCE [LARGE SCALE GENOMIC DNA]</scope>
    <source>
        <strain evidence="2 3">DSM 27630</strain>
    </source>
</reference>
<sequence>MNLLVTGATGMLGEKVVQALMELVPAESISITARKPEKAAALKEKGVTVHQADYEDPLSLEEAFTGVDRLLLISSQGDDETRIRQHQNVIQAAKTAAVSLLVYTSCTKADSSTLPVAEVHRQTEASIRQSGLPYVFLRNNWYIENEIDTVKQVLNGGPVLTAAGDGRVGWLPRVDYAEAAAVVLAENKQPDKTYELSGIPYSYADMAKELSLILGKNVPVRNVDERTYREVLLANGTPEPFADFACEIQVATRKGDLEVHSHDLSQLINRPTISLHQSLTEIVHKFYGKQQ</sequence>
<dbReference type="PANTHER" id="PTHR47129:SF1">
    <property type="entry name" value="NMRA-LIKE DOMAIN-CONTAINING PROTEIN"/>
    <property type="match status" value="1"/>
</dbReference>
<dbReference type="InterPro" id="IPR036291">
    <property type="entry name" value="NAD(P)-bd_dom_sf"/>
</dbReference>
<dbReference type="CDD" id="cd05269">
    <property type="entry name" value="TMR_SDR_a"/>
    <property type="match status" value="1"/>
</dbReference>
<keyword evidence="3" id="KW-1185">Reference proteome</keyword>
<dbReference type="Gene3D" id="3.90.25.10">
    <property type="entry name" value="UDP-galactose 4-epimerase, domain 1"/>
    <property type="match status" value="1"/>
</dbReference>